<proteinExistence type="predicted"/>
<reference evidence="5 6" key="1">
    <citation type="submission" date="2011-11" db="EMBL/GenBank/DDBJ databases">
        <title>Complete sequence of Spirochaeta sp. grapes.</title>
        <authorList>
            <consortium name="US DOE Joint Genome Institute"/>
            <person name="Lucas S."/>
            <person name="Han J."/>
            <person name="Lapidus A."/>
            <person name="Cheng J.-F."/>
            <person name="Goodwin L."/>
            <person name="Pitluck S."/>
            <person name="Peters L."/>
            <person name="Ovchinnikova G."/>
            <person name="Munk A.C."/>
            <person name="Detter J.C."/>
            <person name="Han C."/>
            <person name="Tapia R."/>
            <person name="Land M."/>
            <person name="Hauser L."/>
            <person name="Kyrpides N."/>
            <person name="Ivanova N."/>
            <person name="Pagani I."/>
            <person name="Ritalahtilisa K."/>
            <person name="Loeffler F."/>
            <person name="Woyke T."/>
        </authorList>
    </citation>
    <scope>NUCLEOTIDE SEQUENCE [LARGE SCALE GENOMIC DNA]</scope>
    <source>
        <strain evidence="6">ATCC BAA-1885 / DSM 22778 / Grapes</strain>
    </source>
</reference>
<keyword evidence="6" id="KW-1185">Reference proteome</keyword>
<keyword evidence="4" id="KW-0472">Membrane</keyword>
<dbReference type="InterPro" id="IPR029058">
    <property type="entry name" value="AB_hydrolase_fold"/>
</dbReference>
<protein>
    <submittedName>
        <fullName evidence="5">Isoform II</fullName>
    </submittedName>
</protein>
<gene>
    <name evidence="5" type="ordered locus">SpiGrapes_2337</name>
</gene>
<keyword evidence="4" id="KW-1133">Transmembrane helix</keyword>
<dbReference type="EMBL" id="CP003155">
    <property type="protein sequence ID" value="AEV30112.1"/>
    <property type="molecule type" value="Genomic_DNA"/>
</dbReference>
<feature type="transmembrane region" description="Helical" evidence="4">
    <location>
        <begin position="30"/>
        <end position="46"/>
    </location>
</feature>
<dbReference type="GO" id="GO:0016042">
    <property type="term" value="P:lipid catabolic process"/>
    <property type="evidence" value="ECO:0007669"/>
    <property type="project" value="UniProtKB-KW"/>
</dbReference>
<name>G8QST0_SPHPG</name>
<dbReference type="STRING" id="158190.SpiGrapes_2337"/>
<dbReference type="AlphaFoldDB" id="G8QST0"/>
<dbReference type="Proteomes" id="UP000005632">
    <property type="component" value="Chromosome"/>
</dbReference>
<dbReference type="Gene3D" id="3.40.50.1820">
    <property type="entry name" value="alpha/beta hydrolase"/>
    <property type="match status" value="1"/>
</dbReference>
<dbReference type="OrthoDB" id="9814760at2"/>
<evidence type="ECO:0000313" key="6">
    <source>
        <dbReference type="Proteomes" id="UP000005632"/>
    </source>
</evidence>
<dbReference type="KEGG" id="sgp:SpiGrapes_2337"/>
<dbReference type="SUPFAM" id="SSF53474">
    <property type="entry name" value="alpha/beta-Hydrolases"/>
    <property type="match status" value="1"/>
</dbReference>
<feature type="transmembrane region" description="Helical" evidence="4">
    <location>
        <begin position="6"/>
        <end position="23"/>
    </location>
</feature>
<evidence type="ECO:0000256" key="3">
    <source>
        <dbReference type="ARBA" id="ARBA00023098"/>
    </source>
</evidence>
<dbReference type="HOGENOM" id="CLU_026278_2_1_12"/>
<feature type="transmembrane region" description="Helical" evidence="4">
    <location>
        <begin position="52"/>
        <end position="71"/>
    </location>
</feature>
<dbReference type="Pfam" id="PF03403">
    <property type="entry name" value="PAF-AH_p_II"/>
    <property type="match status" value="2"/>
</dbReference>
<evidence type="ECO:0000256" key="1">
    <source>
        <dbReference type="ARBA" id="ARBA00022801"/>
    </source>
</evidence>
<dbReference type="PANTHER" id="PTHR10272:SF0">
    <property type="entry name" value="PLATELET-ACTIVATING FACTOR ACETYLHYDROLASE"/>
    <property type="match status" value="1"/>
</dbReference>
<keyword evidence="1" id="KW-0378">Hydrolase</keyword>
<keyword evidence="3" id="KW-0443">Lipid metabolism</keyword>
<dbReference type="eggNOG" id="COG4188">
    <property type="taxonomic scope" value="Bacteria"/>
</dbReference>
<keyword evidence="4" id="KW-0812">Transmembrane</keyword>
<dbReference type="PANTHER" id="PTHR10272">
    <property type="entry name" value="PLATELET-ACTIVATING FACTOR ACETYLHYDROLASE"/>
    <property type="match status" value="1"/>
</dbReference>
<accession>G8QST0</accession>
<organism evidence="5 6">
    <name type="scientific">Sphaerochaeta pleomorpha (strain ATCC BAA-1885 / DSM 22778 / Grapes)</name>
    <dbReference type="NCBI Taxonomy" id="158190"/>
    <lineage>
        <taxon>Bacteria</taxon>
        <taxon>Pseudomonadati</taxon>
        <taxon>Spirochaetota</taxon>
        <taxon>Spirochaetia</taxon>
        <taxon>Spirochaetales</taxon>
        <taxon>Sphaerochaetaceae</taxon>
        <taxon>Sphaerochaeta</taxon>
    </lineage>
</organism>
<evidence type="ECO:0000256" key="4">
    <source>
        <dbReference type="SAM" id="Phobius"/>
    </source>
</evidence>
<dbReference type="GO" id="GO:0003847">
    <property type="term" value="F:1-alkyl-2-acetylglycerophosphocholine esterase activity"/>
    <property type="evidence" value="ECO:0007669"/>
    <property type="project" value="TreeGrafter"/>
</dbReference>
<evidence type="ECO:0000313" key="5">
    <source>
        <dbReference type="EMBL" id="AEV30112.1"/>
    </source>
</evidence>
<evidence type="ECO:0000256" key="2">
    <source>
        <dbReference type="ARBA" id="ARBA00022963"/>
    </source>
</evidence>
<sequence>MRTIEFTLLALVFGSVIGSFAFNKKNKRRQAFLLVLSSIVFFAHGVVEGLRLQMGCVYLALPILWLIFLFSKKKISRKKQISVISLSLLCLLGTLLSLYLFPVNTMPKPTGPYTVGTDSYELTESGRKELYGQEPHLDRHIRFQVWYPADTKKGGKLTKWLVDGRKVASGIPVMYKLPDFLLDHTALVKSHSYKGLPISNKEQTYPLVIISHGWTGFSSLHSDLGEMFASHGYIAVSINHTYGAAVSVFENGEVVYVDPKALPDRASVSNFDVYSHALVSTFANDDRAVLDFMETNPFFSDRIDKQRIGAMGHSTGGGGAVSFAITDSRIKAVLGFDAWVEPIDTNILEKGLQIPNAFLRSEQWETGPNNAFLKQLFENTTVKPSIYQVQGGNHQDFSMLYMYLPITRILGATGSLDPLKNAEIQQSYALTFFDQNLKQEEVDLQTWFRTHIAVSKITEFE</sequence>
<dbReference type="RefSeq" id="WP_014270953.1">
    <property type="nucleotide sequence ID" value="NC_016633.1"/>
</dbReference>
<feature type="transmembrane region" description="Helical" evidence="4">
    <location>
        <begin position="83"/>
        <end position="101"/>
    </location>
</feature>
<keyword evidence="2" id="KW-0442">Lipid degradation</keyword>